<dbReference type="Proteomes" id="UP000019763">
    <property type="component" value="Unassembled WGS sequence"/>
</dbReference>
<name>A0A023AZ90_GRENI</name>
<evidence type="ECO:0000313" key="1">
    <source>
        <dbReference type="EMBL" id="EZG43999.1"/>
    </source>
</evidence>
<keyword evidence="2" id="KW-1185">Reference proteome</keyword>
<sequence>MRTLTSEVSGVHGSELLSVLMCRNASRPELDESVAQVVTMRVGSGDVTALVLAPKTAFEVELDPASELAVETVVAEGEDYDWFEHWDRMVVLRSKEGPPSDKRAEAVLLGALRRRLERSVAQDNQMATDAVDALCAEVFDGVDELYRILEEEGEGEGEMQRLDGDGDDVSVALTRPVEPSELKELLTQVPVDFRPALRRAVVWKTEGWKDVEVARSWLGQAPWWFVPVVILSPILVSQAAHFGYNWWTGTPPVTPPVTPPSCPVRYGLPSALSMDRLNRSWRLGEPVPTEPCGSGTLFCNKLNVGKYCSEFGSPWPYSFPRVWNNTALIPFDKCSIFCHTPEEVDSNLVRRLLAQFPDQARLLKNLIVASPPREDQVPQVLLTLDPKCSGSGGSRQELSNLHDCHCHLAHVTCGLMVKRDNTSHDVTFTDLDAPLTRVLDSFADYPEEEYDVNNCTHGCYRWSTA</sequence>
<reference evidence="1" key="1">
    <citation type="submission" date="2013-12" db="EMBL/GenBank/DDBJ databases">
        <authorList>
            <person name="Omoto C.K."/>
            <person name="Sibley D."/>
            <person name="Venepally P."/>
            <person name="Hadjithomas M."/>
            <person name="Karamycheva S."/>
            <person name="Brunk B."/>
            <person name="Roos D."/>
            <person name="Caler E."/>
            <person name="Lorenzi H."/>
        </authorList>
    </citation>
    <scope>NUCLEOTIDE SEQUENCE</scope>
</reference>
<dbReference type="GeneID" id="22915345"/>
<dbReference type="VEuPathDB" id="CryptoDB:GNI_154410"/>
<evidence type="ECO:0000313" key="2">
    <source>
        <dbReference type="Proteomes" id="UP000019763"/>
    </source>
</evidence>
<protein>
    <submittedName>
        <fullName evidence="1">Uncharacterized protein</fullName>
    </submittedName>
</protein>
<dbReference type="RefSeq" id="XP_011132852.1">
    <property type="nucleotide sequence ID" value="XM_011134550.1"/>
</dbReference>
<comment type="caution">
    <text evidence="1">The sequence shown here is derived from an EMBL/GenBank/DDBJ whole genome shotgun (WGS) entry which is preliminary data.</text>
</comment>
<dbReference type="EMBL" id="AFNH02001153">
    <property type="protein sequence ID" value="EZG43999.1"/>
    <property type="molecule type" value="Genomic_DNA"/>
</dbReference>
<dbReference type="AlphaFoldDB" id="A0A023AZ90"/>
<organism evidence="1 2">
    <name type="scientific">Gregarina niphandrodes</name>
    <name type="common">Septate eugregarine</name>
    <dbReference type="NCBI Taxonomy" id="110365"/>
    <lineage>
        <taxon>Eukaryota</taxon>
        <taxon>Sar</taxon>
        <taxon>Alveolata</taxon>
        <taxon>Apicomplexa</taxon>
        <taxon>Conoidasida</taxon>
        <taxon>Gregarinasina</taxon>
        <taxon>Eugregarinorida</taxon>
        <taxon>Gregarinidae</taxon>
        <taxon>Gregarina</taxon>
    </lineage>
</organism>
<proteinExistence type="predicted"/>
<accession>A0A023AZ90</accession>
<gene>
    <name evidence="1" type="ORF">GNI_154410</name>
</gene>